<dbReference type="Gene3D" id="3.80.10.10">
    <property type="entry name" value="Ribonuclease Inhibitor"/>
    <property type="match status" value="1"/>
</dbReference>
<dbReference type="InterPro" id="IPR032675">
    <property type="entry name" value="LRR_dom_sf"/>
</dbReference>
<keyword evidence="3" id="KW-1185">Reference proteome</keyword>
<proteinExistence type="predicted"/>
<organism evidence="2 3">
    <name type="scientific">Lophiostoma macrostomum CBS 122681</name>
    <dbReference type="NCBI Taxonomy" id="1314788"/>
    <lineage>
        <taxon>Eukaryota</taxon>
        <taxon>Fungi</taxon>
        <taxon>Dikarya</taxon>
        <taxon>Ascomycota</taxon>
        <taxon>Pezizomycotina</taxon>
        <taxon>Dothideomycetes</taxon>
        <taxon>Pleosporomycetidae</taxon>
        <taxon>Pleosporales</taxon>
        <taxon>Lophiostomataceae</taxon>
        <taxon>Lophiostoma</taxon>
    </lineage>
</organism>
<reference evidence="2" key="1">
    <citation type="journal article" date="2020" name="Stud. Mycol.">
        <title>101 Dothideomycetes genomes: a test case for predicting lifestyles and emergence of pathogens.</title>
        <authorList>
            <person name="Haridas S."/>
            <person name="Albert R."/>
            <person name="Binder M."/>
            <person name="Bloem J."/>
            <person name="Labutti K."/>
            <person name="Salamov A."/>
            <person name="Andreopoulos B."/>
            <person name="Baker S."/>
            <person name="Barry K."/>
            <person name="Bills G."/>
            <person name="Bluhm B."/>
            <person name="Cannon C."/>
            <person name="Castanera R."/>
            <person name="Culley D."/>
            <person name="Daum C."/>
            <person name="Ezra D."/>
            <person name="Gonzalez J."/>
            <person name="Henrissat B."/>
            <person name="Kuo A."/>
            <person name="Liang C."/>
            <person name="Lipzen A."/>
            <person name="Lutzoni F."/>
            <person name="Magnuson J."/>
            <person name="Mondo S."/>
            <person name="Nolan M."/>
            <person name="Ohm R."/>
            <person name="Pangilinan J."/>
            <person name="Park H.-J."/>
            <person name="Ramirez L."/>
            <person name="Alfaro M."/>
            <person name="Sun H."/>
            <person name="Tritt A."/>
            <person name="Yoshinaga Y."/>
            <person name="Zwiers L.-H."/>
            <person name="Turgeon B."/>
            <person name="Goodwin S."/>
            <person name="Spatafora J."/>
            <person name="Crous P."/>
            <person name="Grigoriev I."/>
        </authorList>
    </citation>
    <scope>NUCLEOTIDE SEQUENCE</scope>
    <source>
        <strain evidence="2">CBS 122681</strain>
    </source>
</reference>
<dbReference type="EMBL" id="MU004319">
    <property type="protein sequence ID" value="KAF2658002.1"/>
    <property type="molecule type" value="Genomic_DNA"/>
</dbReference>
<accession>A0A6A6TE67</accession>
<dbReference type="SUPFAM" id="SSF52047">
    <property type="entry name" value="RNI-like"/>
    <property type="match status" value="1"/>
</dbReference>
<evidence type="ECO:0000313" key="3">
    <source>
        <dbReference type="Proteomes" id="UP000799324"/>
    </source>
</evidence>
<feature type="region of interest" description="Disordered" evidence="1">
    <location>
        <begin position="397"/>
        <end position="420"/>
    </location>
</feature>
<evidence type="ECO:0000256" key="1">
    <source>
        <dbReference type="SAM" id="MobiDB-lite"/>
    </source>
</evidence>
<evidence type="ECO:0000313" key="2">
    <source>
        <dbReference type="EMBL" id="KAF2658002.1"/>
    </source>
</evidence>
<gene>
    <name evidence="2" type="ORF">K491DRAFT_713961</name>
</gene>
<protein>
    <submittedName>
        <fullName evidence="2">Uncharacterized protein</fullName>
    </submittedName>
</protein>
<dbReference type="OrthoDB" id="4413570at2759"/>
<sequence length="451" mass="51111">MGTTESSNIPPFSVIPLEIREQVYFDVLTDPAQGTQLLRTCREILAEGNKFLFQRPLVFRRQQALYNWLEHARNDYLNLVTNITLELQDVDLRPLLHTMTANARTPNPPRLQAWDLHEQEVQRWHQAMNKIPNVKVLTLRVSSDHQSHLYRKYVDRILEILSLVWPNLQSLNLEGNFHHQNLTFASSLTELHSLSFDGFSTSEATDTADILSSLGRLERLSLVSQHAILTPTNNQHGFSSKRQSLSGDALRTIRPIAYSSLSEQQHAASPALFFTPEVLEALYEHPTLKGLSISMSRVPNAEILEAMGNYLQHSAIEHLEVDFPDLDATILKQHGLLSGCLKDFWVRISSMTNAFDILCSIFESRKAGDIPTLGRVVLVREAWIAGDKRHIKEKIGEEHKGSGTDFEVDTGPETTDLNKSIPTATDEQNVRRMITQLNNLGIKVLWRTESI</sequence>
<name>A0A6A6TE67_9PLEO</name>
<dbReference type="AlphaFoldDB" id="A0A6A6TE67"/>
<dbReference type="Proteomes" id="UP000799324">
    <property type="component" value="Unassembled WGS sequence"/>
</dbReference>